<reference evidence="1 2" key="1">
    <citation type="submission" date="2018-07" db="EMBL/GenBank/DDBJ databases">
        <title>Genomic Encyclopedia of Type Strains, Phase IV (KMG-IV): sequencing the most valuable type-strain genomes for metagenomic binning, comparative biology and taxonomic classification.</title>
        <authorList>
            <person name="Goeker M."/>
        </authorList>
    </citation>
    <scope>NUCLEOTIDE SEQUENCE [LARGE SCALE GENOMIC DNA]</scope>
    <source>
        <strain evidence="1 2">DSM 21634</strain>
    </source>
</reference>
<dbReference type="Gene3D" id="1.10.10.10">
    <property type="entry name" value="Winged helix-like DNA-binding domain superfamily/Winged helix DNA-binding domain"/>
    <property type="match status" value="1"/>
</dbReference>
<protein>
    <recommendedName>
        <fullName evidence="3">FdhD protein</fullName>
    </recommendedName>
</protein>
<gene>
    <name evidence="1" type="ORF">DES41_11427</name>
</gene>
<dbReference type="EMBL" id="QPJK01000014">
    <property type="protein sequence ID" value="RCW64715.1"/>
    <property type="molecule type" value="Genomic_DNA"/>
</dbReference>
<name>A0A368XA44_9BURK</name>
<organism evidence="1 2">
    <name type="scientific">Pseudorhodoferax soli</name>
    <dbReference type="NCBI Taxonomy" id="545864"/>
    <lineage>
        <taxon>Bacteria</taxon>
        <taxon>Pseudomonadati</taxon>
        <taxon>Pseudomonadota</taxon>
        <taxon>Betaproteobacteria</taxon>
        <taxon>Burkholderiales</taxon>
        <taxon>Comamonadaceae</taxon>
    </lineage>
</organism>
<dbReference type="AlphaFoldDB" id="A0A368XA44"/>
<dbReference type="InterPro" id="IPR036388">
    <property type="entry name" value="WH-like_DNA-bd_sf"/>
</dbReference>
<proteinExistence type="predicted"/>
<evidence type="ECO:0000313" key="1">
    <source>
        <dbReference type="EMBL" id="RCW64715.1"/>
    </source>
</evidence>
<dbReference type="OrthoDB" id="9154249at2"/>
<evidence type="ECO:0008006" key="3">
    <source>
        <dbReference type="Google" id="ProtNLM"/>
    </source>
</evidence>
<accession>A0A368XA44</accession>
<sequence length="87" mass="9124">MQDGAALSTRILQELAAAPLDDGLSLPRLGKRLGLGASVLMRELALMGDAAIGGVRGPGWARVEQLDERWVAHITPAGRARLSAGPR</sequence>
<comment type="caution">
    <text evidence="1">The sequence shown here is derived from an EMBL/GenBank/DDBJ whole genome shotgun (WGS) entry which is preliminary data.</text>
</comment>
<keyword evidence="2" id="KW-1185">Reference proteome</keyword>
<dbReference type="RefSeq" id="WP_114472096.1">
    <property type="nucleotide sequence ID" value="NZ_QPJK01000014.1"/>
</dbReference>
<evidence type="ECO:0000313" key="2">
    <source>
        <dbReference type="Proteomes" id="UP000252884"/>
    </source>
</evidence>
<dbReference type="Proteomes" id="UP000252884">
    <property type="component" value="Unassembled WGS sequence"/>
</dbReference>